<sequence length="470" mass="50913">MTSLPGGENAEEYVASLIACQICNVALNRSVDDATGEIIYLHPMELANDPPEHLPRPIVVEPTIAQIVCDFCSDQHVVYGIHTSPIAAVVGPFRQNFGDEWHACAECGTSVSVGDLKGLRARRRRAAPKLGPEADAFATLLNREVVAGFRPPLEVSPLGRWPAAALKVSTLPKVRDGLYTLLTGPLALPLGLDESDVRAQVAASLESAWLLWVDEESTANIDHLSQSLPPTCIEEPDLPSSHGLVSWGRPVGVRGDLVAATWTTTPAGIRVVGYGSIGTGVPPAALQDLRGQIGWIVPRSHIHLAPAQRVDARSAVSSLVTTWIFLAQRIAETRSIPVDKGVRKSYQRSGRPPAEVRLIRLTTAHRPDPRMTTPVQRAPDQDNAALPAAATTDPPTDKKRRYDHRWWVAQHTRKQPYGPGRTQIREITVKTHLRGPDDKPIKLSTTVRILGGIHPEASPENSGTLPPAPV</sequence>
<keyword evidence="3" id="KW-1185">Reference proteome</keyword>
<dbReference type="Proteomes" id="UP001500618">
    <property type="component" value="Unassembled WGS sequence"/>
</dbReference>
<dbReference type="RefSeq" id="WP_344309752.1">
    <property type="nucleotide sequence ID" value="NZ_BAAANY010000008.1"/>
</dbReference>
<dbReference type="EMBL" id="BAAANY010000008">
    <property type="protein sequence ID" value="GAA1673583.1"/>
    <property type="molecule type" value="Genomic_DNA"/>
</dbReference>
<reference evidence="3" key="1">
    <citation type="journal article" date="2019" name="Int. J. Syst. Evol. Microbiol.">
        <title>The Global Catalogue of Microorganisms (GCM) 10K type strain sequencing project: providing services to taxonomists for standard genome sequencing and annotation.</title>
        <authorList>
            <consortium name="The Broad Institute Genomics Platform"/>
            <consortium name="The Broad Institute Genome Sequencing Center for Infectious Disease"/>
            <person name="Wu L."/>
            <person name="Ma J."/>
        </authorList>
    </citation>
    <scope>NUCLEOTIDE SEQUENCE [LARGE SCALE GENOMIC DNA]</scope>
    <source>
        <strain evidence="3">JCM 14718</strain>
    </source>
</reference>
<feature type="region of interest" description="Disordered" evidence="1">
    <location>
        <begin position="365"/>
        <end position="400"/>
    </location>
</feature>
<evidence type="ECO:0000313" key="2">
    <source>
        <dbReference type="EMBL" id="GAA1673583.1"/>
    </source>
</evidence>
<evidence type="ECO:0000256" key="1">
    <source>
        <dbReference type="SAM" id="MobiDB-lite"/>
    </source>
</evidence>
<proteinExistence type="predicted"/>
<organism evidence="2 3">
    <name type="scientific">Fodinicola feengrottensis</name>
    <dbReference type="NCBI Taxonomy" id="435914"/>
    <lineage>
        <taxon>Bacteria</taxon>
        <taxon>Bacillati</taxon>
        <taxon>Actinomycetota</taxon>
        <taxon>Actinomycetes</taxon>
        <taxon>Mycobacteriales</taxon>
        <taxon>Fodinicola</taxon>
    </lineage>
</organism>
<feature type="compositionally biased region" description="Low complexity" evidence="1">
    <location>
        <begin position="381"/>
        <end position="394"/>
    </location>
</feature>
<gene>
    <name evidence="2" type="ORF">GCM10009765_23680</name>
</gene>
<evidence type="ECO:0000313" key="3">
    <source>
        <dbReference type="Proteomes" id="UP001500618"/>
    </source>
</evidence>
<name>A0ABP4SIN0_9ACTN</name>
<comment type="caution">
    <text evidence="2">The sequence shown here is derived from an EMBL/GenBank/DDBJ whole genome shotgun (WGS) entry which is preliminary data.</text>
</comment>
<protein>
    <submittedName>
        <fullName evidence="2">Uncharacterized protein</fullName>
    </submittedName>
</protein>
<accession>A0ABP4SIN0</accession>